<evidence type="ECO:0000256" key="5">
    <source>
        <dbReference type="ARBA" id="ARBA00022691"/>
    </source>
</evidence>
<dbReference type="PANTHER" id="PTHR32266:SF12">
    <property type="entry name" value="NICOTIANAMINE SYNTHASE 3"/>
    <property type="match status" value="1"/>
</dbReference>
<dbReference type="eggNOG" id="ENOG502QTU6">
    <property type="taxonomic scope" value="Eukaryota"/>
</dbReference>
<keyword evidence="10" id="KW-1185">Reference proteome</keyword>
<dbReference type="InterPro" id="IPR029063">
    <property type="entry name" value="SAM-dependent_MTases_sf"/>
</dbReference>
<evidence type="ECO:0000256" key="3">
    <source>
        <dbReference type="ARBA" id="ARBA00012675"/>
    </source>
</evidence>
<comment type="function">
    <text evidence="7">Synthesizes nicotianamine, a polyamine which serves as a sensor for the physiological iron status within the plant, and/or might be involved in the transport of iron.</text>
</comment>
<proteinExistence type="inferred from homology"/>
<reference evidence="9" key="2">
    <citation type="submission" date="2018-05" db="EMBL/GenBank/DDBJ databases">
        <title>OpunRS2 (Oryza punctata Reference Sequence Version 2).</title>
        <authorList>
            <person name="Zhang J."/>
            <person name="Kudrna D."/>
            <person name="Lee S."/>
            <person name="Talag J."/>
            <person name="Welchert J."/>
            <person name="Wing R.A."/>
        </authorList>
    </citation>
    <scope>NUCLEOTIDE SEQUENCE [LARGE SCALE GENOMIC DNA]</scope>
</reference>
<keyword evidence="5 7" id="KW-0949">S-adenosyl-L-methionine</keyword>
<evidence type="ECO:0000256" key="2">
    <source>
        <dbReference type="ARBA" id="ARBA00007009"/>
    </source>
</evidence>
<dbReference type="AlphaFoldDB" id="A0A0E0MG78"/>
<evidence type="ECO:0000256" key="8">
    <source>
        <dbReference type="SAM" id="MobiDB-lite"/>
    </source>
</evidence>
<keyword evidence="4 7" id="KW-0808">Transferase</keyword>
<accession>A0A0E0MG78</accession>
<evidence type="ECO:0000313" key="9">
    <source>
        <dbReference type="EnsemblPlants" id="OPUNC11G13640.1"/>
    </source>
</evidence>
<dbReference type="EnsemblPlants" id="OPUNC11G13640.1">
    <property type="protein sequence ID" value="OPUNC11G13640.1"/>
    <property type="gene ID" value="OPUNC11G13640"/>
</dbReference>
<dbReference type="EC" id="2.5.1.43" evidence="3 7"/>
<dbReference type="PROSITE" id="PS51142">
    <property type="entry name" value="NAS"/>
    <property type="match status" value="1"/>
</dbReference>
<evidence type="ECO:0000256" key="4">
    <source>
        <dbReference type="ARBA" id="ARBA00022679"/>
    </source>
</evidence>
<name>A0A0E0MG78_ORYPU</name>
<dbReference type="Pfam" id="PF03059">
    <property type="entry name" value="NAS"/>
    <property type="match status" value="1"/>
</dbReference>
<evidence type="ECO:0000313" key="10">
    <source>
        <dbReference type="Proteomes" id="UP000026962"/>
    </source>
</evidence>
<dbReference type="GO" id="GO:0030410">
    <property type="term" value="F:nicotianamine synthase activity"/>
    <property type="evidence" value="ECO:0007669"/>
    <property type="project" value="UniProtKB-UniRule"/>
</dbReference>
<dbReference type="STRING" id="4537.A0A0E0MG78"/>
<dbReference type="InterPro" id="IPR004298">
    <property type="entry name" value="Nicotian_synth"/>
</dbReference>
<evidence type="ECO:0000256" key="7">
    <source>
        <dbReference type="RuleBase" id="RU368095"/>
    </source>
</evidence>
<comment type="similarity">
    <text evidence="2 7">Belongs to the nicotianamine synthase (NAS)-like family.</text>
</comment>
<dbReference type="Gramene" id="OPUNC11G13640.1">
    <property type="protein sequence ID" value="OPUNC11G13640.1"/>
    <property type="gene ID" value="OPUNC11G13640"/>
</dbReference>
<dbReference type="HOGENOM" id="CLU_1743489_0_0_1"/>
<evidence type="ECO:0000256" key="6">
    <source>
        <dbReference type="ARBA" id="ARBA00049391"/>
    </source>
</evidence>
<comment type="function">
    <text evidence="1">Synthesizes nicotianamine, a polyamine that is the first intermediate in the synthesis of the phytosiderophores of the mugineic acid type found in gramineae which serve as a sensor for the physiological iron status within the plant, and/or might be involved in the transport of iron.</text>
</comment>
<comment type="catalytic activity">
    <reaction evidence="6 7">
        <text>3 S-adenosyl-L-methionine = nicotianamine + 3 S-methyl-5'-thioadenosine + 3 H(+)</text>
        <dbReference type="Rhea" id="RHEA:16481"/>
        <dbReference type="ChEBI" id="CHEBI:15378"/>
        <dbReference type="ChEBI" id="CHEBI:17509"/>
        <dbReference type="ChEBI" id="CHEBI:58249"/>
        <dbReference type="ChEBI" id="CHEBI:59789"/>
        <dbReference type="EC" id="2.5.1.43"/>
    </reaction>
</comment>
<sequence>MDILTGQPPSPPIFKEEDTSQPGPTWAVCCWAHRHGKPLSSRLGAHYANALAAFDNPLNNLHCFPYYGNYVSLSRLVRELLERYAVAAPPARVAFVGSGPLPFSSLVLAARHMAEAVFDNYDVDGAGEEAGARARMSFRTADISDLRDEL</sequence>
<dbReference type="GO" id="GO:0030418">
    <property type="term" value="P:nicotianamine biosynthetic process"/>
    <property type="evidence" value="ECO:0007669"/>
    <property type="project" value="UniProtKB-UniRule"/>
</dbReference>
<dbReference type="Proteomes" id="UP000026962">
    <property type="component" value="Chromosome 11"/>
</dbReference>
<dbReference type="Gene3D" id="3.40.50.150">
    <property type="entry name" value="Vaccinia Virus protein VP39"/>
    <property type="match status" value="1"/>
</dbReference>
<protein>
    <recommendedName>
        <fullName evidence="3 7">Nicotianamine synthase</fullName>
        <ecNumber evidence="3 7">2.5.1.43</ecNumber>
    </recommendedName>
</protein>
<dbReference type="PANTHER" id="PTHR32266">
    <property type="entry name" value="NICOTIANAMINE SYNTHASE 3"/>
    <property type="match status" value="1"/>
</dbReference>
<organism evidence="9">
    <name type="scientific">Oryza punctata</name>
    <name type="common">Red rice</name>
    <dbReference type="NCBI Taxonomy" id="4537"/>
    <lineage>
        <taxon>Eukaryota</taxon>
        <taxon>Viridiplantae</taxon>
        <taxon>Streptophyta</taxon>
        <taxon>Embryophyta</taxon>
        <taxon>Tracheophyta</taxon>
        <taxon>Spermatophyta</taxon>
        <taxon>Magnoliopsida</taxon>
        <taxon>Liliopsida</taxon>
        <taxon>Poales</taxon>
        <taxon>Poaceae</taxon>
        <taxon>BOP clade</taxon>
        <taxon>Oryzoideae</taxon>
        <taxon>Oryzeae</taxon>
        <taxon>Oryzinae</taxon>
        <taxon>Oryza</taxon>
    </lineage>
</organism>
<evidence type="ECO:0000256" key="1">
    <source>
        <dbReference type="ARBA" id="ARBA00002350"/>
    </source>
</evidence>
<reference evidence="9" key="1">
    <citation type="submission" date="2015-04" db="UniProtKB">
        <authorList>
            <consortium name="EnsemblPlants"/>
        </authorList>
    </citation>
    <scope>IDENTIFICATION</scope>
</reference>
<feature type="region of interest" description="Disordered" evidence="8">
    <location>
        <begin position="1"/>
        <end position="22"/>
    </location>
</feature>